<dbReference type="InParanoid" id="Q2LQZ3"/>
<dbReference type="Proteomes" id="UP000001933">
    <property type="component" value="Chromosome"/>
</dbReference>
<keyword evidence="1" id="KW-0812">Transmembrane</keyword>
<accession>Q2LQZ3</accession>
<feature type="transmembrane region" description="Helical" evidence="1">
    <location>
        <begin position="74"/>
        <end position="93"/>
    </location>
</feature>
<evidence type="ECO:0000313" key="2">
    <source>
        <dbReference type="EMBL" id="ABC76503.1"/>
    </source>
</evidence>
<keyword evidence="1" id="KW-1133">Transmembrane helix</keyword>
<keyword evidence="1" id="KW-0472">Membrane</keyword>
<feature type="transmembrane region" description="Helical" evidence="1">
    <location>
        <begin position="34"/>
        <end position="62"/>
    </location>
</feature>
<feature type="transmembrane region" description="Helical" evidence="1">
    <location>
        <begin position="99"/>
        <end position="118"/>
    </location>
</feature>
<protein>
    <submittedName>
        <fullName evidence="2">Hypothetical membrane protein</fullName>
    </submittedName>
</protein>
<dbReference type="EMBL" id="CP000252">
    <property type="protein sequence ID" value="ABC76503.1"/>
    <property type="molecule type" value="Genomic_DNA"/>
</dbReference>
<evidence type="ECO:0000256" key="1">
    <source>
        <dbReference type="SAM" id="Phobius"/>
    </source>
</evidence>
<dbReference type="HOGENOM" id="CLU_1546800_0_0_7"/>
<proteinExistence type="predicted"/>
<name>Q2LQZ3_SYNAS</name>
<evidence type="ECO:0000313" key="3">
    <source>
        <dbReference type="Proteomes" id="UP000001933"/>
    </source>
</evidence>
<dbReference type="STRING" id="56780.SYN_00552"/>
<dbReference type="KEGG" id="sat:SYN_00552"/>
<organism evidence="2 3">
    <name type="scientific">Syntrophus aciditrophicus (strain SB)</name>
    <dbReference type="NCBI Taxonomy" id="56780"/>
    <lineage>
        <taxon>Bacteria</taxon>
        <taxon>Pseudomonadati</taxon>
        <taxon>Thermodesulfobacteriota</taxon>
        <taxon>Syntrophia</taxon>
        <taxon>Syntrophales</taxon>
        <taxon>Syntrophaceae</taxon>
        <taxon>Syntrophus</taxon>
    </lineage>
</organism>
<dbReference type="AlphaFoldDB" id="Q2LQZ3"/>
<feature type="transmembrane region" description="Helical" evidence="1">
    <location>
        <begin position="130"/>
        <end position="152"/>
    </location>
</feature>
<keyword evidence="3" id="KW-1185">Reference proteome</keyword>
<gene>
    <name evidence="2" type="ORF">SYN_00552</name>
</gene>
<reference evidence="2 3" key="1">
    <citation type="journal article" date="2007" name="Proc. Natl. Acad. Sci. U.S.A.">
        <title>The genome of Syntrophus aciditrophicus: life at the thermodynamic limit of microbial growth.</title>
        <authorList>
            <person name="McInerney M.J."/>
            <person name="Rohlin L."/>
            <person name="Mouttaki H."/>
            <person name="Kim U."/>
            <person name="Krupp R.S."/>
            <person name="Rios-Hernandez L."/>
            <person name="Sieber J."/>
            <person name="Struchtemeyer C.G."/>
            <person name="Bhattacharyya A."/>
            <person name="Campbell J.W."/>
            <person name="Gunsalus R.P."/>
        </authorList>
    </citation>
    <scope>NUCLEOTIDE SEQUENCE [LARGE SCALE GENOMIC DNA]</scope>
    <source>
        <strain evidence="2 3">SB</strain>
    </source>
</reference>
<sequence>MIYFLLLPIFSFLFVVFQTTVFELLFFNRVCVEITLILVIYAGFHMDVLKGGLLSFSLGFFLDIIMGTVMGLYVVLYLSVFFLSMLVSLRVYAEKTFFIMSYVFVCALLECWIVLMFYKYIRDLDLFHKFISVFLPQVLVVSLISPACFNTFRRFGDLLNVGAERSDKRARNR</sequence>